<dbReference type="eggNOG" id="COG2932">
    <property type="taxonomic scope" value="Bacteria"/>
</dbReference>
<dbReference type="SUPFAM" id="SSF47413">
    <property type="entry name" value="lambda repressor-like DNA-binding domains"/>
    <property type="match status" value="1"/>
</dbReference>
<dbReference type="Gene3D" id="1.10.260.40">
    <property type="entry name" value="lambda repressor-like DNA-binding domains"/>
    <property type="match status" value="1"/>
</dbReference>
<protein>
    <submittedName>
        <fullName evidence="2">CI repressor protein</fullName>
    </submittedName>
</protein>
<evidence type="ECO:0000259" key="1">
    <source>
        <dbReference type="Pfam" id="PF07022"/>
    </source>
</evidence>
<proteinExistence type="predicted"/>
<name>A0A093RU81_9GAMM</name>
<dbReference type="GO" id="GO:0045892">
    <property type="term" value="P:negative regulation of DNA-templated transcription"/>
    <property type="evidence" value="ECO:0007669"/>
    <property type="project" value="InterPro"/>
</dbReference>
<dbReference type="EMBL" id="JQHM01000006">
    <property type="protein sequence ID" value="KFX04039.1"/>
    <property type="molecule type" value="Genomic_DNA"/>
</dbReference>
<dbReference type="InterPro" id="IPR010744">
    <property type="entry name" value="Phage_CI_N"/>
</dbReference>
<dbReference type="InterPro" id="IPR010982">
    <property type="entry name" value="Lambda_DNA-bd_dom_sf"/>
</dbReference>
<dbReference type="GO" id="GO:0003677">
    <property type="term" value="F:DNA binding"/>
    <property type="evidence" value="ECO:0007669"/>
    <property type="project" value="InterPro"/>
</dbReference>
<accession>A0A093RU81</accession>
<evidence type="ECO:0000313" key="2">
    <source>
        <dbReference type="EMBL" id="KFX04039.1"/>
    </source>
</evidence>
<evidence type="ECO:0000313" key="3">
    <source>
        <dbReference type="Proteomes" id="UP000032874"/>
    </source>
</evidence>
<dbReference type="AlphaFoldDB" id="A0A093RU81"/>
<dbReference type="Pfam" id="PF07022">
    <property type="entry name" value="Phage_CI_repr"/>
    <property type="match status" value="1"/>
</dbReference>
<organism evidence="2 3">
    <name type="scientific">Pectobacterium betavasculorum</name>
    <dbReference type="NCBI Taxonomy" id="55207"/>
    <lineage>
        <taxon>Bacteria</taxon>
        <taxon>Pseudomonadati</taxon>
        <taxon>Pseudomonadota</taxon>
        <taxon>Gammaproteobacteria</taxon>
        <taxon>Enterobacterales</taxon>
        <taxon>Pectobacteriaceae</taxon>
        <taxon>Pectobacterium</taxon>
    </lineage>
</organism>
<sequence>MESYQNKMTWGEPPLPKGPEHFGERLKTVIGKQSVASFARDCGVSEASMRKYLKTDTVPGIDSVAMIAACTGRSLTWLITGEGDPFTDNAKQKRFSEEEIKKWWTLIFDALDTDDKYSVIKAFQQGGLNAVFNSEVMTGKRKG</sequence>
<comment type="caution">
    <text evidence="2">The sequence shown here is derived from an EMBL/GenBank/DDBJ whole genome shotgun (WGS) entry which is preliminary data.</text>
</comment>
<dbReference type="STRING" id="55207.KP22_14400"/>
<dbReference type="RefSeq" id="WP_039324853.1">
    <property type="nucleotide sequence ID" value="NZ_JQHM01000006.1"/>
</dbReference>
<gene>
    <name evidence="2" type="ORF">KP22_14400</name>
</gene>
<reference evidence="2 3" key="1">
    <citation type="submission" date="2014-08" db="EMBL/GenBank/DDBJ databases">
        <title>Genome sequences of NCPPB Pectobacterium isolates.</title>
        <authorList>
            <person name="Glover R.H."/>
            <person name="Sapp M."/>
            <person name="Elphinstone J."/>
        </authorList>
    </citation>
    <scope>NUCLEOTIDE SEQUENCE [LARGE SCALE GENOMIC DNA]</scope>
    <source>
        <strain evidence="2 3">NCPPB 2795</strain>
    </source>
</reference>
<dbReference type="Proteomes" id="UP000032874">
    <property type="component" value="Unassembled WGS sequence"/>
</dbReference>
<feature type="domain" description="Bacteriophage CI repressor N-terminal" evidence="1">
    <location>
        <begin position="24"/>
        <end position="86"/>
    </location>
</feature>